<reference evidence="1" key="2">
    <citation type="journal article" date="2015" name="Data Brief">
        <title>Shoot transcriptome of the giant reed, Arundo donax.</title>
        <authorList>
            <person name="Barrero R.A."/>
            <person name="Guerrero F.D."/>
            <person name="Moolhuijzen P."/>
            <person name="Goolsby J.A."/>
            <person name="Tidwell J."/>
            <person name="Bellgard S.E."/>
            <person name="Bellgard M.I."/>
        </authorList>
    </citation>
    <scope>NUCLEOTIDE SEQUENCE</scope>
    <source>
        <tissue evidence="1">Shoot tissue taken approximately 20 cm above the soil surface</tissue>
    </source>
</reference>
<dbReference type="EMBL" id="GBRH01243512">
    <property type="protein sequence ID" value="JAD54383.1"/>
    <property type="molecule type" value="Transcribed_RNA"/>
</dbReference>
<accession>A0A0A9AWW8</accession>
<name>A0A0A9AWW8_ARUDO</name>
<proteinExistence type="predicted"/>
<evidence type="ECO:0000313" key="1">
    <source>
        <dbReference type="EMBL" id="JAD54383.1"/>
    </source>
</evidence>
<protein>
    <submittedName>
        <fullName evidence="1">Uncharacterized protein</fullName>
    </submittedName>
</protein>
<sequence>MFPHIWRDCADVVLESNLLPVEIPTIQRQKYHKMFSL</sequence>
<dbReference type="AlphaFoldDB" id="A0A0A9AWW8"/>
<reference evidence="1" key="1">
    <citation type="submission" date="2014-09" db="EMBL/GenBank/DDBJ databases">
        <authorList>
            <person name="Magalhaes I.L.F."/>
            <person name="Oliveira U."/>
            <person name="Santos F.R."/>
            <person name="Vidigal T.H.D.A."/>
            <person name="Brescovit A.D."/>
            <person name="Santos A.J."/>
        </authorList>
    </citation>
    <scope>NUCLEOTIDE SEQUENCE</scope>
    <source>
        <tissue evidence="1">Shoot tissue taken approximately 20 cm above the soil surface</tissue>
    </source>
</reference>
<organism evidence="1">
    <name type="scientific">Arundo donax</name>
    <name type="common">Giant reed</name>
    <name type="synonym">Donax arundinaceus</name>
    <dbReference type="NCBI Taxonomy" id="35708"/>
    <lineage>
        <taxon>Eukaryota</taxon>
        <taxon>Viridiplantae</taxon>
        <taxon>Streptophyta</taxon>
        <taxon>Embryophyta</taxon>
        <taxon>Tracheophyta</taxon>
        <taxon>Spermatophyta</taxon>
        <taxon>Magnoliopsida</taxon>
        <taxon>Liliopsida</taxon>
        <taxon>Poales</taxon>
        <taxon>Poaceae</taxon>
        <taxon>PACMAD clade</taxon>
        <taxon>Arundinoideae</taxon>
        <taxon>Arundineae</taxon>
        <taxon>Arundo</taxon>
    </lineage>
</organism>